<evidence type="ECO:0000313" key="10">
    <source>
        <dbReference type="EMBL" id="ACU76526.1"/>
    </source>
</evidence>
<comment type="similarity">
    <text evidence="8">Belongs to the binding-protein-dependent transport system permease family.</text>
</comment>
<dbReference type="SUPFAM" id="SSF161098">
    <property type="entry name" value="MetI-like"/>
    <property type="match status" value="1"/>
</dbReference>
<dbReference type="EMBL" id="CP001700">
    <property type="protein sequence ID" value="ACU76526.1"/>
    <property type="molecule type" value="Genomic_DNA"/>
</dbReference>
<evidence type="ECO:0000313" key="11">
    <source>
        <dbReference type="Proteomes" id="UP000000851"/>
    </source>
</evidence>
<dbReference type="PANTHER" id="PTHR30614">
    <property type="entry name" value="MEMBRANE COMPONENT OF AMINO ACID ABC TRANSPORTER"/>
    <property type="match status" value="1"/>
</dbReference>
<keyword evidence="7 8" id="KW-0472">Membrane</keyword>
<accession>C7QCR3</accession>
<dbReference type="Pfam" id="PF00528">
    <property type="entry name" value="BPD_transp_1"/>
    <property type="match status" value="1"/>
</dbReference>
<feature type="transmembrane region" description="Helical" evidence="8">
    <location>
        <begin position="40"/>
        <end position="59"/>
    </location>
</feature>
<dbReference type="InterPro" id="IPR035906">
    <property type="entry name" value="MetI-like_sf"/>
</dbReference>
<dbReference type="InterPro" id="IPR010065">
    <property type="entry name" value="AA_ABC_transptr_permease_3TM"/>
</dbReference>
<keyword evidence="3" id="KW-1003">Cell membrane</keyword>
<organism evidence="10 11">
    <name type="scientific">Catenulispora acidiphila (strain DSM 44928 / JCM 14897 / NBRC 102108 / NRRL B-24433 / ID139908)</name>
    <dbReference type="NCBI Taxonomy" id="479433"/>
    <lineage>
        <taxon>Bacteria</taxon>
        <taxon>Bacillati</taxon>
        <taxon>Actinomycetota</taxon>
        <taxon>Actinomycetes</taxon>
        <taxon>Catenulisporales</taxon>
        <taxon>Catenulisporaceae</taxon>
        <taxon>Catenulispora</taxon>
    </lineage>
</organism>
<dbReference type="PANTHER" id="PTHR30614:SF0">
    <property type="entry name" value="L-CYSTINE TRANSPORT SYSTEM PERMEASE PROTEIN TCYL"/>
    <property type="match status" value="1"/>
</dbReference>
<dbReference type="GO" id="GO:0022857">
    <property type="term" value="F:transmembrane transporter activity"/>
    <property type="evidence" value="ECO:0007669"/>
    <property type="project" value="InterPro"/>
</dbReference>
<dbReference type="NCBIfam" id="TIGR01726">
    <property type="entry name" value="HEQRo_perm_3TM"/>
    <property type="match status" value="1"/>
</dbReference>
<dbReference type="AlphaFoldDB" id="C7QCR3"/>
<dbReference type="Gene3D" id="1.10.3720.10">
    <property type="entry name" value="MetI-like"/>
    <property type="match status" value="1"/>
</dbReference>
<dbReference type="InterPro" id="IPR000515">
    <property type="entry name" value="MetI-like"/>
</dbReference>
<dbReference type="FunFam" id="1.10.3720.10:FF:000006">
    <property type="entry name" value="Glutamate/aspartate ABC transporter, permease protein GltK"/>
    <property type="match status" value="1"/>
</dbReference>
<dbReference type="InterPro" id="IPR043429">
    <property type="entry name" value="ArtM/GltK/GlnP/TcyL/YhdX-like"/>
</dbReference>
<dbReference type="KEGG" id="cai:Caci_7702"/>
<evidence type="ECO:0000256" key="1">
    <source>
        <dbReference type="ARBA" id="ARBA00004651"/>
    </source>
</evidence>
<evidence type="ECO:0000256" key="7">
    <source>
        <dbReference type="ARBA" id="ARBA00023136"/>
    </source>
</evidence>
<keyword evidence="4 8" id="KW-0812">Transmembrane</keyword>
<keyword evidence="11" id="KW-1185">Reference proteome</keyword>
<evidence type="ECO:0000256" key="6">
    <source>
        <dbReference type="ARBA" id="ARBA00022989"/>
    </source>
</evidence>
<keyword evidence="5" id="KW-0029">Amino-acid transport</keyword>
<keyword evidence="2 8" id="KW-0813">Transport</keyword>
<evidence type="ECO:0000256" key="4">
    <source>
        <dbReference type="ARBA" id="ARBA00022692"/>
    </source>
</evidence>
<evidence type="ECO:0000256" key="5">
    <source>
        <dbReference type="ARBA" id="ARBA00022970"/>
    </source>
</evidence>
<dbReference type="InParanoid" id="C7QCR3"/>
<dbReference type="HOGENOM" id="CLU_019602_1_2_11"/>
<dbReference type="RefSeq" id="WP_015796251.1">
    <property type="nucleotide sequence ID" value="NC_013131.1"/>
</dbReference>
<dbReference type="eggNOG" id="COG0765">
    <property type="taxonomic scope" value="Bacteria"/>
</dbReference>
<dbReference type="PROSITE" id="PS50928">
    <property type="entry name" value="ABC_TM1"/>
    <property type="match status" value="1"/>
</dbReference>
<feature type="domain" description="ABC transmembrane type-1" evidence="9">
    <location>
        <begin position="81"/>
        <end position="288"/>
    </location>
</feature>
<name>C7QCR3_CATAD</name>
<gene>
    <name evidence="10" type="ordered locus">Caci_7702</name>
</gene>
<evidence type="ECO:0000259" key="9">
    <source>
        <dbReference type="PROSITE" id="PS50928"/>
    </source>
</evidence>
<feature type="transmembrane region" description="Helical" evidence="8">
    <location>
        <begin position="71"/>
        <end position="104"/>
    </location>
</feature>
<dbReference type="GO" id="GO:0043190">
    <property type="term" value="C:ATP-binding cassette (ABC) transporter complex"/>
    <property type="evidence" value="ECO:0007669"/>
    <property type="project" value="InterPro"/>
</dbReference>
<evidence type="ECO:0000256" key="2">
    <source>
        <dbReference type="ARBA" id="ARBA00022448"/>
    </source>
</evidence>
<dbReference type="CDD" id="cd06261">
    <property type="entry name" value="TM_PBP2"/>
    <property type="match status" value="1"/>
</dbReference>
<dbReference type="STRING" id="479433.Caci_7702"/>
<comment type="subcellular location">
    <subcellularLocation>
        <location evidence="1 8">Cell membrane</location>
        <topology evidence="1 8">Multi-pass membrane protein</topology>
    </subcellularLocation>
</comment>
<feature type="transmembrane region" description="Helical" evidence="8">
    <location>
        <begin position="267"/>
        <end position="291"/>
    </location>
</feature>
<evidence type="ECO:0000256" key="8">
    <source>
        <dbReference type="RuleBase" id="RU363032"/>
    </source>
</evidence>
<proteinExistence type="inferred from homology"/>
<protein>
    <submittedName>
        <fullName evidence="10">Polar amino acid ABC transporter, inner membrane subunit</fullName>
    </submittedName>
</protein>
<feature type="transmembrane region" description="Helical" evidence="8">
    <location>
        <begin position="116"/>
        <end position="136"/>
    </location>
</feature>
<keyword evidence="6 8" id="KW-1133">Transmembrane helix</keyword>
<reference evidence="10 11" key="1">
    <citation type="journal article" date="2009" name="Stand. Genomic Sci.">
        <title>Complete genome sequence of Catenulispora acidiphila type strain (ID 139908).</title>
        <authorList>
            <person name="Copeland A."/>
            <person name="Lapidus A."/>
            <person name="Glavina Del Rio T."/>
            <person name="Nolan M."/>
            <person name="Lucas S."/>
            <person name="Chen F."/>
            <person name="Tice H."/>
            <person name="Cheng J.F."/>
            <person name="Bruce D."/>
            <person name="Goodwin L."/>
            <person name="Pitluck S."/>
            <person name="Mikhailova N."/>
            <person name="Pati A."/>
            <person name="Ivanova N."/>
            <person name="Mavromatis K."/>
            <person name="Chen A."/>
            <person name="Palaniappan K."/>
            <person name="Chain P."/>
            <person name="Land M."/>
            <person name="Hauser L."/>
            <person name="Chang Y.J."/>
            <person name="Jeffries C.D."/>
            <person name="Chertkov O."/>
            <person name="Brettin T."/>
            <person name="Detter J.C."/>
            <person name="Han C."/>
            <person name="Ali Z."/>
            <person name="Tindall B.J."/>
            <person name="Goker M."/>
            <person name="Bristow J."/>
            <person name="Eisen J.A."/>
            <person name="Markowitz V."/>
            <person name="Hugenholtz P."/>
            <person name="Kyrpides N.C."/>
            <person name="Klenk H.P."/>
        </authorList>
    </citation>
    <scope>NUCLEOTIDE SEQUENCE [LARGE SCALE GENOMIC DNA]</scope>
    <source>
        <strain evidence="11">DSM 44928 / JCM 14897 / NBRC 102108 / NRRL B-24433 / ID139908</strain>
    </source>
</reference>
<sequence>MSENADPSEPYAADADTASAAAGTRPAAIRAVPVRRPGRWIAAAVLLVLLVMFGHMLVFNKNFGWDLVKQWLFWHTIVQAVLVTLELTVYAMLIGIVGGVLLAVMRLSSNPVSSSAAWAYTWFFRGTPVLVQLLFWNNIAALVGQEVGFGIPFGPEFFHLDTNSTITRFTAAVLALGLNEAAYMSEIVRAGILSVDEGQSEAAASLGMRRAKIMRRIVLPQAMRVIIPPTGNETISMLKTSSLASVIGVVELTDASESAIHLYFKAIPFYVVASLWYLFFTTVLSIGQYYIERRYARGSSRDLPPTPFQKLMKANLSLRRRRTSWTDTREALR</sequence>
<evidence type="ECO:0000256" key="3">
    <source>
        <dbReference type="ARBA" id="ARBA00022475"/>
    </source>
</evidence>
<dbReference type="GO" id="GO:0006865">
    <property type="term" value="P:amino acid transport"/>
    <property type="evidence" value="ECO:0007669"/>
    <property type="project" value="UniProtKB-KW"/>
</dbReference>
<dbReference type="Proteomes" id="UP000000851">
    <property type="component" value="Chromosome"/>
</dbReference>